<keyword evidence="11" id="KW-1185">Reference proteome</keyword>
<dbReference type="InterPro" id="IPR011006">
    <property type="entry name" value="CheY-like_superfamily"/>
</dbReference>
<dbReference type="InterPro" id="IPR039420">
    <property type="entry name" value="WalR-like"/>
</dbReference>
<feature type="DNA-binding region" description="OmpR/PhoB-type" evidence="7">
    <location>
        <begin position="128"/>
        <end position="225"/>
    </location>
</feature>
<keyword evidence="2" id="KW-0902">Two-component regulatory system</keyword>
<dbReference type="PANTHER" id="PTHR48111:SF43">
    <property type="entry name" value="STAGE 0 SPORULATION PROTEIN A HOMOLOG"/>
    <property type="match status" value="1"/>
</dbReference>
<dbReference type="Pfam" id="PF00072">
    <property type="entry name" value="Response_reg"/>
    <property type="match status" value="1"/>
</dbReference>
<dbReference type="InterPro" id="IPR036388">
    <property type="entry name" value="WH-like_DNA-bd_sf"/>
</dbReference>
<dbReference type="PROSITE" id="PS50110">
    <property type="entry name" value="RESPONSE_REGULATORY"/>
    <property type="match status" value="1"/>
</dbReference>
<name>A0A7W5CDS6_9BACL</name>
<dbReference type="Proteomes" id="UP000518605">
    <property type="component" value="Unassembled WGS sequence"/>
</dbReference>
<dbReference type="EMBL" id="JACHXW010000029">
    <property type="protein sequence ID" value="MBB3155856.1"/>
    <property type="molecule type" value="Genomic_DNA"/>
</dbReference>
<dbReference type="Pfam" id="PF00486">
    <property type="entry name" value="Trans_reg_C"/>
    <property type="match status" value="1"/>
</dbReference>
<evidence type="ECO:0000259" key="8">
    <source>
        <dbReference type="PROSITE" id="PS50110"/>
    </source>
</evidence>
<keyword evidence="3" id="KW-0805">Transcription regulation</keyword>
<evidence type="ECO:0000256" key="4">
    <source>
        <dbReference type="ARBA" id="ARBA00023125"/>
    </source>
</evidence>
<dbReference type="SUPFAM" id="SSF52172">
    <property type="entry name" value="CheY-like"/>
    <property type="match status" value="1"/>
</dbReference>
<feature type="domain" description="OmpR/PhoB-type" evidence="9">
    <location>
        <begin position="128"/>
        <end position="225"/>
    </location>
</feature>
<evidence type="ECO:0000256" key="5">
    <source>
        <dbReference type="ARBA" id="ARBA00023163"/>
    </source>
</evidence>
<dbReference type="SUPFAM" id="SSF46894">
    <property type="entry name" value="C-terminal effector domain of the bipartite response regulators"/>
    <property type="match status" value="1"/>
</dbReference>
<sequence>MKLAIIEDNEVIREELKAFLLKYGYEVVAPTDFANVPEYIEKEKPDLILLDINLPMYDGYHICREVRKKSETPIIVVTSRDGEADELMSMHLGADDFISKPYNTQILLARIASVLKRTLGHGSINQTHDAMTYRDLKLILSNGTISYQDQTLELTKNEMKILSYLIKHKGKIVSREDMIDFLWSSNLFIDDNNLSVNVTRLRKKLDEVGMRDNIETRRGLGYILP</sequence>
<dbReference type="PANTHER" id="PTHR48111">
    <property type="entry name" value="REGULATOR OF RPOS"/>
    <property type="match status" value="1"/>
</dbReference>
<dbReference type="CDD" id="cd00383">
    <property type="entry name" value="trans_reg_C"/>
    <property type="match status" value="1"/>
</dbReference>
<dbReference type="InterPro" id="IPR016032">
    <property type="entry name" value="Sig_transdc_resp-reg_C-effctor"/>
</dbReference>
<dbReference type="PROSITE" id="PS51755">
    <property type="entry name" value="OMPR_PHOB"/>
    <property type="match status" value="1"/>
</dbReference>
<dbReference type="SMART" id="SM00448">
    <property type="entry name" value="REC"/>
    <property type="match status" value="1"/>
</dbReference>
<dbReference type="AlphaFoldDB" id="A0A7W5CDS6"/>
<dbReference type="InterPro" id="IPR001867">
    <property type="entry name" value="OmpR/PhoB-type_DNA-bd"/>
</dbReference>
<evidence type="ECO:0000256" key="6">
    <source>
        <dbReference type="PROSITE-ProRule" id="PRU00169"/>
    </source>
</evidence>
<dbReference type="GO" id="GO:0005829">
    <property type="term" value="C:cytosol"/>
    <property type="evidence" value="ECO:0007669"/>
    <property type="project" value="TreeGrafter"/>
</dbReference>
<proteinExistence type="predicted"/>
<evidence type="ECO:0000256" key="7">
    <source>
        <dbReference type="PROSITE-ProRule" id="PRU01091"/>
    </source>
</evidence>
<feature type="domain" description="Response regulatory" evidence="8">
    <location>
        <begin position="2"/>
        <end position="115"/>
    </location>
</feature>
<accession>A0A7W5CDS6</accession>
<dbReference type="GO" id="GO:0032993">
    <property type="term" value="C:protein-DNA complex"/>
    <property type="evidence" value="ECO:0007669"/>
    <property type="project" value="TreeGrafter"/>
</dbReference>
<protein>
    <submittedName>
        <fullName evidence="10">DNA-binding response OmpR family regulator</fullName>
    </submittedName>
</protein>
<dbReference type="InterPro" id="IPR001789">
    <property type="entry name" value="Sig_transdc_resp-reg_receiver"/>
</dbReference>
<keyword evidence="5" id="KW-0804">Transcription</keyword>
<evidence type="ECO:0000256" key="3">
    <source>
        <dbReference type="ARBA" id="ARBA00023015"/>
    </source>
</evidence>
<comment type="caution">
    <text evidence="10">The sequence shown here is derived from an EMBL/GenBank/DDBJ whole genome shotgun (WGS) entry which is preliminary data.</text>
</comment>
<dbReference type="GO" id="GO:0000156">
    <property type="term" value="F:phosphorelay response regulator activity"/>
    <property type="evidence" value="ECO:0007669"/>
    <property type="project" value="TreeGrafter"/>
</dbReference>
<dbReference type="SMART" id="SM00862">
    <property type="entry name" value="Trans_reg_C"/>
    <property type="match status" value="1"/>
</dbReference>
<reference evidence="10 11" key="1">
    <citation type="submission" date="2020-08" db="EMBL/GenBank/DDBJ databases">
        <title>Genomic Encyclopedia of Type Strains, Phase III (KMG-III): the genomes of soil and plant-associated and newly described type strains.</title>
        <authorList>
            <person name="Whitman W."/>
        </authorList>
    </citation>
    <scope>NUCLEOTIDE SEQUENCE [LARGE SCALE GENOMIC DNA]</scope>
    <source>
        <strain evidence="10 11">CECT 8234</strain>
    </source>
</reference>
<feature type="modified residue" description="4-aspartylphosphate" evidence="6">
    <location>
        <position position="51"/>
    </location>
</feature>
<dbReference type="Gene3D" id="1.10.10.10">
    <property type="entry name" value="Winged helix-like DNA-binding domain superfamily/Winged helix DNA-binding domain"/>
    <property type="match status" value="1"/>
</dbReference>
<dbReference type="Gene3D" id="3.40.50.2300">
    <property type="match status" value="1"/>
</dbReference>
<organism evidence="10 11">
    <name type="scientific">Paenibacillus endophyticus</name>
    <dbReference type="NCBI Taxonomy" id="1294268"/>
    <lineage>
        <taxon>Bacteria</taxon>
        <taxon>Bacillati</taxon>
        <taxon>Bacillota</taxon>
        <taxon>Bacilli</taxon>
        <taxon>Bacillales</taxon>
        <taxon>Paenibacillaceae</taxon>
        <taxon>Paenibacillus</taxon>
    </lineage>
</organism>
<evidence type="ECO:0000313" key="10">
    <source>
        <dbReference type="EMBL" id="MBB3155856.1"/>
    </source>
</evidence>
<dbReference type="GO" id="GO:0000976">
    <property type="term" value="F:transcription cis-regulatory region binding"/>
    <property type="evidence" value="ECO:0007669"/>
    <property type="project" value="TreeGrafter"/>
</dbReference>
<keyword evidence="4 7" id="KW-0238">DNA-binding</keyword>
<evidence type="ECO:0000256" key="2">
    <source>
        <dbReference type="ARBA" id="ARBA00023012"/>
    </source>
</evidence>
<evidence type="ECO:0000256" key="1">
    <source>
        <dbReference type="ARBA" id="ARBA00022553"/>
    </source>
</evidence>
<evidence type="ECO:0000259" key="9">
    <source>
        <dbReference type="PROSITE" id="PS51755"/>
    </source>
</evidence>
<evidence type="ECO:0000313" key="11">
    <source>
        <dbReference type="Proteomes" id="UP000518605"/>
    </source>
</evidence>
<gene>
    <name evidence="10" type="ORF">FHS16_005972</name>
</gene>
<keyword evidence="1 6" id="KW-0597">Phosphoprotein</keyword>
<dbReference type="GO" id="GO:0006355">
    <property type="term" value="P:regulation of DNA-templated transcription"/>
    <property type="evidence" value="ECO:0007669"/>
    <property type="project" value="InterPro"/>
</dbReference>